<dbReference type="AlphaFoldDB" id="A0A3G9GCV3"/>
<feature type="domain" description="Aminoacyl-tRNA synthetase class Ia" evidence="11">
    <location>
        <begin position="33"/>
        <end position="708"/>
    </location>
</feature>
<dbReference type="HAMAP" id="MF_02002">
    <property type="entry name" value="Ile_tRNA_synth_type1"/>
    <property type="match status" value="1"/>
</dbReference>
<comment type="function">
    <text evidence="8 10">Catalyzes the attachment of isoleucine to tRNA(Ile). As IleRS can inadvertently accommodate and process structurally similar amino acids such as valine, to avoid such errors it has two additional distinct tRNA(Ile)-dependent editing activities. One activity is designated as 'pretransfer' editing and involves the hydrolysis of activated Val-AMP. The other activity is designated 'posttransfer' editing and involves deacylation of mischarged Val-tRNA(Ile).</text>
</comment>
<dbReference type="RefSeq" id="WP_126424119.1">
    <property type="nucleotide sequence ID" value="NZ_AP018828.1"/>
</dbReference>
<evidence type="ECO:0000259" key="11">
    <source>
        <dbReference type="Pfam" id="PF00133"/>
    </source>
</evidence>
<dbReference type="InterPro" id="IPR001412">
    <property type="entry name" value="aa-tRNA-synth_I_CS"/>
</dbReference>
<keyword evidence="4 10" id="KW-0547">Nucleotide-binding</keyword>
<dbReference type="InterPro" id="IPR009080">
    <property type="entry name" value="tRNAsynth_Ia_anticodon-bd"/>
</dbReference>
<organism evidence="13 14">
    <name type="scientific">Asticcacaulis excentricus</name>
    <dbReference type="NCBI Taxonomy" id="78587"/>
    <lineage>
        <taxon>Bacteria</taxon>
        <taxon>Pseudomonadati</taxon>
        <taxon>Pseudomonadota</taxon>
        <taxon>Alphaproteobacteria</taxon>
        <taxon>Caulobacterales</taxon>
        <taxon>Caulobacteraceae</taxon>
        <taxon>Asticcacaulis</taxon>
    </lineage>
</organism>
<keyword evidence="5 10" id="KW-0067">ATP-binding</keyword>
<comment type="cofactor">
    <cofactor evidence="10">
        <name>Zn(2+)</name>
        <dbReference type="ChEBI" id="CHEBI:29105"/>
    </cofactor>
    <text evidence="10">Binds 1 zinc ion per subunit.</text>
</comment>
<protein>
    <recommendedName>
        <fullName evidence="10">Isoleucine--tRNA ligase</fullName>
        <ecNumber evidence="10">6.1.1.5</ecNumber>
    </recommendedName>
    <alternativeName>
        <fullName evidence="10">Isoleucyl-tRNA synthetase</fullName>
        <shortName evidence="10">IleRS</shortName>
    </alternativeName>
</protein>
<evidence type="ECO:0000256" key="4">
    <source>
        <dbReference type="ARBA" id="ARBA00022741"/>
    </source>
</evidence>
<keyword evidence="2 10" id="KW-0963">Cytoplasm</keyword>
<accession>A0A3G9GCV3</accession>
<feature type="binding site" evidence="10">
    <location>
        <position position="981"/>
    </location>
    <ligand>
        <name>Zn(2+)</name>
        <dbReference type="ChEBI" id="CHEBI:29105"/>
    </ligand>
</feature>
<dbReference type="CDD" id="cd07960">
    <property type="entry name" value="Anticodon_Ia_Ile_BEm"/>
    <property type="match status" value="1"/>
</dbReference>
<evidence type="ECO:0000313" key="13">
    <source>
        <dbReference type="EMBL" id="BBF82538.1"/>
    </source>
</evidence>
<evidence type="ECO:0000256" key="6">
    <source>
        <dbReference type="ARBA" id="ARBA00022917"/>
    </source>
</evidence>
<dbReference type="GO" id="GO:0008270">
    <property type="term" value="F:zinc ion binding"/>
    <property type="evidence" value="ECO:0007669"/>
    <property type="project" value="UniProtKB-UniRule"/>
</dbReference>
<reference evidence="14" key="1">
    <citation type="journal article" date="2017" name="Biotechnol. Biofuels">
        <title>Evaluation of environmental bacterial communities as a factor affecting the growth of duckweed Lemna minor.</title>
        <authorList>
            <person name="Ishizawa H."/>
            <person name="Kuroda M."/>
            <person name="Morikawa M."/>
            <person name="Ike M."/>
        </authorList>
    </citation>
    <scope>NUCLEOTIDE SEQUENCE [LARGE SCALE GENOMIC DNA]</scope>
    <source>
        <strain evidence="14">M6</strain>
    </source>
</reference>
<comment type="domain">
    <text evidence="10">IleRS has two distinct active sites: one for aminoacylation and one for editing. The misactivated valine is translocated from the active site to the editing site, which sterically excludes the correctly activated isoleucine. The single editing site contains two valyl binding pockets, one specific for each substrate (Val-AMP or Val-tRNA(Ile)).</text>
</comment>
<comment type="catalytic activity">
    <reaction evidence="9 10">
        <text>tRNA(Ile) + L-isoleucine + ATP = L-isoleucyl-tRNA(Ile) + AMP + diphosphate</text>
        <dbReference type="Rhea" id="RHEA:11060"/>
        <dbReference type="Rhea" id="RHEA-COMP:9666"/>
        <dbReference type="Rhea" id="RHEA-COMP:9695"/>
        <dbReference type="ChEBI" id="CHEBI:30616"/>
        <dbReference type="ChEBI" id="CHEBI:33019"/>
        <dbReference type="ChEBI" id="CHEBI:58045"/>
        <dbReference type="ChEBI" id="CHEBI:78442"/>
        <dbReference type="ChEBI" id="CHEBI:78528"/>
        <dbReference type="ChEBI" id="CHEBI:456215"/>
        <dbReference type="EC" id="6.1.1.5"/>
    </reaction>
</comment>
<gene>
    <name evidence="10" type="primary">ileS</name>
    <name evidence="13" type="ORF">EM6_3179</name>
</gene>
<dbReference type="PRINTS" id="PR00984">
    <property type="entry name" value="TRNASYNTHILE"/>
</dbReference>
<evidence type="ECO:0000256" key="5">
    <source>
        <dbReference type="ARBA" id="ARBA00022840"/>
    </source>
</evidence>
<dbReference type="FunFam" id="3.40.50.620:FF:000042">
    <property type="entry name" value="Isoleucine--tRNA ligase"/>
    <property type="match status" value="1"/>
</dbReference>
<keyword evidence="10" id="KW-0862">Zinc</keyword>
<dbReference type="PANTHER" id="PTHR42765">
    <property type="entry name" value="SOLEUCYL-TRNA SYNTHETASE"/>
    <property type="match status" value="1"/>
</dbReference>
<dbReference type="PROSITE" id="PS00178">
    <property type="entry name" value="AA_TRNA_LIGASE_I"/>
    <property type="match status" value="1"/>
</dbReference>
<dbReference type="InterPro" id="IPR033708">
    <property type="entry name" value="Anticodon_Ile_BEm"/>
</dbReference>
<evidence type="ECO:0000259" key="12">
    <source>
        <dbReference type="Pfam" id="PF08264"/>
    </source>
</evidence>
<dbReference type="GO" id="GO:0005524">
    <property type="term" value="F:ATP binding"/>
    <property type="evidence" value="ECO:0007669"/>
    <property type="project" value="UniProtKB-UniRule"/>
</dbReference>
<keyword evidence="3 10" id="KW-0436">Ligase</keyword>
<feature type="binding site" evidence="10">
    <location>
        <position position="978"/>
    </location>
    <ligand>
        <name>Zn(2+)</name>
        <dbReference type="ChEBI" id="CHEBI:29105"/>
    </ligand>
</feature>
<dbReference type="Gene3D" id="3.40.50.620">
    <property type="entry name" value="HUPs"/>
    <property type="match status" value="2"/>
</dbReference>
<evidence type="ECO:0000256" key="2">
    <source>
        <dbReference type="ARBA" id="ARBA00022490"/>
    </source>
</evidence>
<dbReference type="InterPro" id="IPR009008">
    <property type="entry name" value="Val/Leu/Ile-tRNA-synth_edit"/>
</dbReference>
<feature type="binding site" evidence="10">
    <location>
        <position position="995"/>
    </location>
    <ligand>
        <name>Zn(2+)</name>
        <dbReference type="ChEBI" id="CHEBI:29105"/>
    </ligand>
</feature>
<dbReference type="Pfam" id="PF00133">
    <property type="entry name" value="tRNA-synt_1"/>
    <property type="match status" value="1"/>
</dbReference>
<dbReference type="EC" id="6.1.1.5" evidence="10"/>
<keyword evidence="10" id="KW-0479">Metal-binding</keyword>
<dbReference type="NCBIfam" id="TIGR00392">
    <property type="entry name" value="ileS"/>
    <property type="match status" value="1"/>
</dbReference>
<dbReference type="Gene3D" id="1.10.10.830">
    <property type="entry name" value="Ile-tRNA synthetase CP2 domain-like"/>
    <property type="match status" value="1"/>
</dbReference>
<dbReference type="GO" id="GO:0006428">
    <property type="term" value="P:isoleucyl-tRNA aminoacylation"/>
    <property type="evidence" value="ECO:0007669"/>
    <property type="project" value="UniProtKB-UniRule"/>
</dbReference>
<dbReference type="GO" id="GO:0004822">
    <property type="term" value="F:isoleucine-tRNA ligase activity"/>
    <property type="evidence" value="ECO:0007669"/>
    <property type="project" value="UniProtKB-UniRule"/>
</dbReference>
<evidence type="ECO:0000256" key="8">
    <source>
        <dbReference type="ARBA" id="ARBA00025217"/>
    </source>
</evidence>
<comment type="subcellular location">
    <subcellularLocation>
        <location evidence="10">Cytoplasm</location>
    </subcellularLocation>
</comment>
<sequence>MSEQPSRDYRETVFLPETAFPMRAGLPKAEPEMLKKWEESDLYHSVRKARQAKNAPLFVLHDGPPYANGHIHIGHALNKILKDFVVRSKFLMGYDVDYVPGWDCHGLPIEWKIEEQFRAKGRKKDEVPAAEFRKACREYAAEWIGVQREEFKRLGVLGDWDERYATMDFDTEAKVTAEFHKFLMSGQLYRGSKPVMWSPVERTALADAEVEYHPHTSPTVWVKFPVKWDKRDSSIETVSQIIGEKFEDGKRWYEGASVVIWTTTPWTIPANRAISFNPQIRYGVYEVVTVKSAEELGFDPWVKAGEKLIVAVNLSEAVFNAANILDAKLLLELPVASQKTNGTPAIHELGYLVCSHPLAAFDEGYGFDVPMLAGDHVTDDAGTGFVHTAPGHGADDYLVWLKSGYSLDSIPDTVDPDGAYYPHVPLFAGLKVLETEGKKAGKFGDANKVVMEKLIEAGNLLARGRVDHSYPHSWRSKAPVIFRNTPQWFIRMDGDTNLRATALKAISETAFYPDQGRNRIGSMVETRPDWLISRQRNWGTPLAMYVDKKTGEPLKDEAVNDRIIKLIASEGADAWFTRPDEDFLGDGYNPADYEKVTDILDVWFDSGSTHAFTLEGRENTHSPADLYLEGSDQHRGWFQSSLLESCGTRGRAPYKAVLTHGFVLDEQGEKMSKSKGNVVAPQDIAKESGVEILRLWVALSDYSDDLRIGKQIIQTTVDAYRKLRNSLRYLLGALNGYTDAEAVDYQDMPSLERYILHHVHELDAKVRAAYDAYDFAGVIRPVADFASQTLSSLYFDIRKDSLYCDKPSDVKRRACRTVLNILFERLTAWLSPIMAFTTEEAWSYRYPEAPENLYRTLPAVPAEWHNGAEAARWGKILAVLENVNFELEAARREKSIGSTLEAAPLILFHGSEPEWQNAFRDGTFDHVDMAEVFRTSDAELRLLSYPLDDSANEQWLKAAKEPHMDIAVVPLFAQGHKCDRCWKILPEVKPETKLCLRCEEAVAEWDATHGH</sequence>
<feature type="binding site" evidence="10">
    <location>
        <position position="673"/>
    </location>
    <ligand>
        <name>ATP</name>
        <dbReference type="ChEBI" id="CHEBI:30616"/>
    </ligand>
</feature>
<dbReference type="InterPro" id="IPR014729">
    <property type="entry name" value="Rossmann-like_a/b/a_fold"/>
</dbReference>
<dbReference type="Pfam" id="PF08264">
    <property type="entry name" value="Anticodon_1"/>
    <property type="match status" value="1"/>
</dbReference>
<dbReference type="OrthoDB" id="9810365at2"/>
<dbReference type="SUPFAM" id="SSF47323">
    <property type="entry name" value="Anticodon-binding domain of a subclass of class I aminoacyl-tRNA synthetases"/>
    <property type="match status" value="1"/>
</dbReference>
<proteinExistence type="inferred from homology"/>
<dbReference type="SUPFAM" id="SSF50677">
    <property type="entry name" value="ValRS/IleRS/LeuRS editing domain"/>
    <property type="match status" value="1"/>
</dbReference>
<dbReference type="Proteomes" id="UP000278756">
    <property type="component" value="Chromosome 2"/>
</dbReference>
<name>A0A3G9GCV3_9CAUL</name>
<feature type="binding site" evidence="10">
    <location>
        <position position="998"/>
    </location>
    <ligand>
        <name>Zn(2+)</name>
        <dbReference type="ChEBI" id="CHEBI:29105"/>
    </ligand>
</feature>
<dbReference type="InterPro" id="IPR050081">
    <property type="entry name" value="Ile-tRNA_ligase"/>
</dbReference>
<evidence type="ECO:0000256" key="3">
    <source>
        <dbReference type="ARBA" id="ARBA00022598"/>
    </source>
</evidence>
<comment type="similarity">
    <text evidence="1 10">Belongs to the class-I aminoacyl-tRNA synthetase family. IleS type 1 subfamily.</text>
</comment>
<dbReference type="Gene3D" id="1.10.730.20">
    <property type="match status" value="1"/>
</dbReference>
<feature type="domain" description="Methionyl/Valyl/Leucyl/Isoleucyl-tRNA synthetase anticodon-binding" evidence="12">
    <location>
        <begin position="752"/>
        <end position="901"/>
    </location>
</feature>
<dbReference type="EMBL" id="AP018828">
    <property type="protein sequence ID" value="BBF82538.1"/>
    <property type="molecule type" value="Genomic_DNA"/>
</dbReference>
<dbReference type="PANTHER" id="PTHR42765:SF1">
    <property type="entry name" value="ISOLEUCINE--TRNA LIGASE, MITOCHONDRIAL"/>
    <property type="match status" value="1"/>
</dbReference>
<feature type="short sequence motif" description="'KMSKS' region" evidence="10">
    <location>
        <begin position="670"/>
        <end position="674"/>
    </location>
</feature>
<dbReference type="InterPro" id="IPR002301">
    <property type="entry name" value="Ile-tRNA-ligase"/>
</dbReference>
<evidence type="ECO:0000313" key="14">
    <source>
        <dbReference type="Proteomes" id="UP000278756"/>
    </source>
</evidence>
<dbReference type="InterPro" id="IPR023585">
    <property type="entry name" value="Ile-tRNA-ligase_type1"/>
</dbReference>
<evidence type="ECO:0000256" key="1">
    <source>
        <dbReference type="ARBA" id="ARBA00006887"/>
    </source>
</evidence>
<evidence type="ECO:0000256" key="9">
    <source>
        <dbReference type="ARBA" id="ARBA00048359"/>
    </source>
</evidence>
<dbReference type="GO" id="GO:0002161">
    <property type="term" value="F:aminoacyl-tRNA deacylase activity"/>
    <property type="evidence" value="ECO:0007669"/>
    <property type="project" value="InterPro"/>
</dbReference>
<keyword evidence="6 10" id="KW-0648">Protein biosynthesis</keyword>
<comment type="subunit">
    <text evidence="10">Monomer.</text>
</comment>
<feature type="short sequence motif" description="'HIGH' region" evidence="10">
    <location>
        <begin position="65"/>
        <end position="75"/>
    </location>
</feature>
<dbReference type="InterPro" id="IPR013155">
    <property type="entry name" value="M/V/L/I-tRNA-synth_anticd-bd"/>
</dbReference>
<reference evidence="14" key="2">
    <citation type="journal article" date="2017" name="Plant Physiol. Biochem.">
        <title>Differential oxidative and antioxidative response of duckweed Lemna minor toward plant growth promoting/inhibiting bacteria.</title>
        <authorList>
            <person name="Ishizawa H."/>
            <person name="Kuroda M."/>
            <person name="Morikawa M."/>
            <person name="Ike M."/>
        </authorList>
    </citation>
    <scope>NUCLEOTIDE SEQUENCE [LARGE SCALE GENOMIC DNA]</scope>
    <source>
        <strain evidence="14">M6</strain>
    </source>
</reference>
<feature type="binding site" evidence="10">
    <location>
        <position position="629"/>
    </location>
    <ligand>
        <name>L-isoleucyl-5'-AMP</name>
        <dbReference type="ChEBI" id="CHEBI:178002"/>
    </ligand>
</feature>
<evidence type="ECO:0000256" key="7">
    <source>
        <dbReference type="ARBA" id="ARBA00023146"/>
    </source>
</evidence>
<dbReference type="GO" id="GO:0000049">
    <property type="term" value="F:tRNA binding"/>
    <property type="evidence" value="ECO:0007669"/>
    <property type="project" value="InterPro"/>
</dbReference>
<dbReference type="GO" id="GO:0005829">
    <property type="term" value="C:cytosol"/>
    <property type="evidence" value="ECO:0007669"/>
    <property type="project" value="TreeGrafter"/>
</dbReference>
<evidence type="ECO:0000256" key="10">
    <source>
        <dbReference type="HAMAP-Rule" id="MF_02002"/>
    </source>
</evidence>
<dbReference type="SUPFAM" id="SSF52374">
    <property type="entry name" value="Nucleotidylyl transferase"/>
    <property type="match status" value="1"/>
</dbReference>
<dbReference type="InterPro" id="IPR002300">
    <property type="entry name" value="aa-tRNA-synth_Ia"/>
</dbReference>
<keyword evidence="7 10" id="KW-0030">Aminoacyl-tRNA synthetase</keyword>